<dbReference type="AlphaFoldDB" id="A0A2S7RWY5"/>
<keyword evidence="1" id="KW-0732">Signal</keyword>
<dbReference type="Pfam" id="PF13731">
    <property type="entry name" value="WxL"/>
    <property type="match status" value="1"/>
</dbReference>
<accession>A0A2S7RWY5</accession>
<feature type="domain" description="WxL" evidence="2">
    <location>
        <begin position="51"/>
        <end position="240"/>
    </location>
</feature>
<comment type="caution">
    <text evidence="3">The sequence shown here is derived from an EMBL/GenBank/DDBJ whole genome shotgun (WGS) entry which is preliminary data.</text>
</comment>
<name>A0A2S7RWY5_ENTMU</name>
<evidence type="ECO:0000259" key="2">
    <source>
        <dbReference type="Pfam" id="PF13731"/>
    </source>
</evidence>
<reference evidence="3 4" key="1">
    <citation type="journal article" date="2018" name="Pathog. Dis.">
        <title>Whole-genome sequencing based characterization of antimicrobial resistance in Enterococcus.</title>
        <authorList>
            <person name="Tyson G."/>
        </authorList>
    </citation>
    <scope>NUCLEOTIDE SEQUENCE [LARGE SCALE GENOMIC DNA]</scope>
    <source>
        <strain evidence="3 4">CVM N55263</strain>
    </source>
</reference>
<feature type="chain" id="PRO_5015765402" description="WxL domain-containing protein" evidence="1">
    <location>
        <begin position="26"/>
        <end position="243"/>
    </location>
</feature>
<protein>
    <recommendedName>
        <fullName evidence="2">WxL domain-containing protein</fullName>
    </recommendedName>
</protein>
<sequence length="243" mass="26177">MKKHIALFGTTLLLGSLLGGTGVFATENNPEPSSAETRVTGQLELSDQGGYNPNPPSSSLNDKTGISTSYFGIAYKPTTFNIGEEINLADTNTEQNIVMQNQTSSDKFHVAVKDKRRSTSNKWTLNAKLSNPIDQADLGISIKTGTQADSVKRNINNGSDEFSPGHLINQVMKDGSSKEVTTDGNLIITTIDSNVMKTVDGKFVNGVYDLELPQVELHIPDASKVKAQNLSTTVTWTLTNAAE</sequence>
<organism evidence="3 4">
    <name type="scientific">Enterococcus mundtii</name>
    <dbReference type="NCBI Taxonomy" id="53346"/>
    <lineage>
        <taxon>Bacteria</taxon>
        <taxon>Bacillati</taxon>
        <taxon>Bacillota</taxon>
        <taxon>Bacilli</taxon>
        <taxon>Lactobacillales</taxon>
        <taxon>Enterococcaceae</taxon>
        <taxon>Enterococcus</taxon>
    </lineage>
</organism>
<proteinExistence type="predicted"/>
<evidence type="ECO:0000313" key="3">
    <source>
        <dbReference type="EMBL" id="PQF24478.1"/>
    </source>
</evidence>
<gene>
    <name evidence="3" type="ORF">CUS89_04190</name>
</gene>
<feature type="signal peptide" evidence="1">
    <location>
        <begin position="1"/>
        <end position="25"/>
    </location>
</feature>
<evidence type="ECO:0000256" key="1">
    <source>
        <dbReference type="SAM" id="SignalP"/>
    </source>
</evidence>
<dbReference type="EMBL" id="PUAP01000015">
    <property type="protein sequence ID" value="PQF24478.1"/>
    <property type="molecule type" value="Genomic_DNA"/>
</dbReference>
<evidence type="ECO:0000313" key="4">
    <source>
        <dbReference type="Proteomes" id="UP000237934"/>
    </source>
</evidence>
<dbReference type="RefSeq" id="WP_104871149.1">
    <property type="nucleotide sequence ID" value="NZ_PUAP01000015.1"/>
</dbReference>
<dbReference type="InterPro" id="IPR027994">
    <property type="entry name" value="WxL_dom"/>
</dbReference>
<dbReference type="Proteomes" id="UP000237934">
    <property type="component" value="Unassembled WGS sequence"/>
</dbReference>